<keyword evidence="2" id="KW-1185">Reference proteome</keyword>
<reference evidence="1" key="1">
    <citation type="submission" date="2019-04" db="EMBL/GenBank/DDBJ databases">
        <title>Microbes associate with the intestines of laboratory mice.</title>
        <authorList>
            <person name="Navarre W."/>
            <person name="Wong E."/>
            <person name="Huang K."/>
            <person name="Tropini C."/>
            <person name="Ng K."/>
            <person name="Yu B."/>
        </authorList>
    </citation>
    <scope>NUCLEOTIDE SEQUENCE</scope>
    <source>
        <strain evidence="1">NM73_A23</strain>
    </source>
</reference>
<name>A0AC61QSQ6_9BACT</name>
<evidence type="ECO:0000313" key="2">
    <source>
        <dbReference type="Proteomes" id="UP000308886"/>
    </source>
</evidence>
<comment type="caution">
    <text evidence="1">The sequence shown here is derived from an EMBL/GenBank/DDBJ whole genome shotgun (WGS) entry which is preliminary data.</text>
</comment>
<sequence length="612" mass="69470">MKRKGLLLVVLGIVSLLATAKRKVVVYPDFGLAPTAAHTIDSIVLSDKETVLYCTLRMYGKGSRNWRSQSLPLYIRAQGKVYELVKYDGFVPDKHYRHDDAPDGLHYSLTFPPIPKNTKTIDFFGESGDNKSWPIFDLRLDGKRNPHVDLVHEAVRKEAETVVDDKQPLETPVWTADSATVNIRHYGYRKELGSNVTVSLVDILSGKLCSVKKTLSDDGCATFQVPVRTSKAVVSVYSFYYRGSMIVSAGEESTFHIDMNKRGHIRSNVAVHRWEDGRYTWCTGANAELNNLLLPQKSAKVLAETPLTTKQQEYFTLMDEADEAAAFFTETARTARQIPFRRMAELPISDSRLLYFNRPLRRIAQYGTVIATNGNPMSDALEQIKSGTFLDKLRNATWHDSGPVVDLMMLYVYQELINQGHVLTEADLSPLKERANRVLYDYLLDYKRQLEKMRESYRTNAANRHYNVPNVKTQSRVDAVLRQHEGKNVVLCFIPANITSIKMFSKMNDFIAKMKAGGTEFCLFPIGDMDKKRWLSHTSCIGANCYWLSFSSALSFLAELTGSDDCPPLEFLFVSKDGKHAETWSETLGKHHVVNRDFEDMLKTYVQNCIDK</sequence>
<organism evidence="1 2">
    <name type="scientific">Palleniella muris</name>
    <dbReference type="NCBI Taxonomy" id="3038145"/>
    <lineage>
        <taxon>Bacteria</taxon>
        <taxon>Pseudomonadati</taxon>
        <taxon>Bacteroidota</taxon>
        <taxon>Bacteroidia</taxon>
        <taxon>Bacteroidales</taxon>
        <taxon>Prevotellaceae</taxon>
        <taxon>Palleniella</taxon>
    </lineage>
</organism>
<gene>
    <name evidence="1" type="ORF">E5358_03910</name>
</gene>
<accession>A0AC61QSQ6</accession>
<protein>
    <submittedName>
        <fullName evidence="1">Uncharacterized protein</fullName>
    </submittedName>
</protein>
<dbReference type="Proteomes" id="UP000308886">
    <property type="component" value="Unassembled WGS sequence"/>
</dbReference>
<dbReference type="EMBL" id="SRZC01000004">
    <property type="protein sequence ID" value="TGX83409.1"/>
    <property type="molecule type" value="Genomic_DNA"/>
</dbReference>
<evidence type="ECO:0000313" key="1">
    <source>
        <dbReference type="EMBL" id="TGX83409.1"/>
    </source>
</evidence>
<proteinExistence type="predicted"/>